<keyword evidence="2" id="KW-0812">Transmembrane</keyword>
<evidence type="ECO:0000259" key="3">
    <source>
        <dbReference type="Pfam" id="PF19803"/>
    </source>
</evidence>
<dbReference type="RefSeq" id="WP_191207336.1">
    <property type="nucleotide sequence ID" value="NZ_BAABKL010000025.1"/>
</dbReference>
<evidence type="ECO:0000313" key="4">
    <source>
        <dbReference type="EMBL" id="MBD3930017.1"/>
    </source>
</evidence>
<feature type="domain" description="DUF6286" evidence="3">
    <location>
        <begin position="109"/>
        <end position="212"/>
    </location>
</feature>
<feature type="region of interest" description="Disordered" evidence="1">
    <location>
        <begin position="1"/>
        <end position="40"/>
    </location>
</feature>
<reference evidence="4" key="1">
    <citation type="submission" date="2020-09" db="EMBL/GenBank/DDBJ databases">
        <title>Secondary metabolite and genome analysis of marine Streptomyces chumphonensis KK1-2T.</title>
        <authorList>
            <person name="Phongsopitanun W."/>
            <person name="Kanchanasin P."/>
            <person name="Pittayakhajonwut P."/>
            <person name="Suwanborirux K."/>
            <person name="Tanasupawat S."/>
        </authorList>
    </citation>
    <scope>NUCLEOTIDE SEQUENCE</scope>
    <source>
        <strain evidence="4">KK1-2</strain>
    </source>
</reference>
<dbReference type="Pfam" id="PF19803">
    <property type="entry name" value="DUF6286"/>
    <property type="match status" value="1"/>
</dbReference>
<evidence type="ECO:0000256" key="1">
    <source>
        <dbReference type="SAM" id="MobiDB-lite"/>
    </source>
</evidence>
<evidence type="ECO:0000256" key="2">
    <source>
        <dbReference type="SAM" id="Phobius"/>
    </source>
</evidence>
<sequence length="217" mass="23128">MTDESPGAPRTLDPPPADRDVTGPPGAAGGAAEPEPGSGRRGRFWSVRRLPSVLVALVLLFGVGFLLYDLIAVRAGREAADWRTGLADELATRQLGDAWTIAGAALVAALGLWLLLLALTPGLRALLTMHGAPGLRAGLDRGTAAGVLREQAVQVPGVRSAKVRVRRRRARVRAVAHFREVEEVRTDLTGVLADTLADLGLARQPRLSVHVRRPDHH</sequence>
<dbReference type="Proteomes" id="UP000632289">
    <property type="component" value="Unassembled WGS sequence"/>
</dbReference>
<proteinExistence type="predicted"/>
<gene>
    <name evidence="4" type="ORF">IF129_00320</name>
</gene>
<accession>A0A927IAP6</accession>
<organism evidence="4 5">
    <name type="scientific">Streptomyces chumphonensis</name>
    <dbReference type="NCBI Taxonomy" id="1214925"/>
    <lineage>
        <taxon>Bacteria</taxon>
        <taxon>Bacillati</taxon>
        <taxon>Actinomycetota</taxon>
        <taxon>Actinomycetes</taxon>
        <taxon>Kitasatosporales</taxon>
        <taxon>Streptomycetaceae</taxon>
        <taxon>Streptomyces</taxon>
    </lineage>
</organism>
<feature type="transmembrane region" description="Helical" evidence="2">
    <location>
        <begin position="50"/>
        <end position="68"/>
    </location>
</feature>
<evidence type="ECO:0000313" key="5">
    <source>
        <dbReference type="Proteomes" id="UP000632289"/>
    </source>
</evidence>
<feature type="transmembrane region" description="Helical" evidence="2">
    <location>
        <begin position="98"/>
        <end position="119"/>
    </location>
</feature>
<keyword evidence="5" id="KW-1185">Reference proteome</keyword>
<name>A0A927IAP6_9ACTN</name>
<keyword evidence="2" id="KW-0472">Membrane</keyword>
<dbReference type="AlphaFoldDB" id="A0A927IAP6"/>
<dbReference type="EMBL" id="JACXYU010000001">
    <property type="protein sequence ID" value="MBD3930017.1"/>
    <property type="molecule type" value="Genomic_DNA"/>
</dbReference>
<protein>
    <recommendedName>
        <fullName evidence="3">DUF6286 domain-containing protein</fullName>
    </recommendedName>
</protein>
<comment type="caution">
    <text evidence="4">The sequence shown here is derived from an EMBL/GenBank/DDBJ whole genome shotgun (WGS) entry which is preliminary data.</text>
</comment>
<dbReference type="InterPro" id="IPR046253">
    <property type="entry name" value="DUF6286"/>
</dbReference>
<keyword evidence="2" id="KW-1133">Transmembrane helix</keyword>